<dbReference type="RefSeq" id="XP_006679758.1">
    <property type="nucleotide sequence ID" value="XM_006679695.1"/>
</dbReference>
<name>F4P4H8_BATDJ</name>
<gene>
    <name evidence="1" type="ORF">BATDEDRAFT_89248</name>
</gene>
<dbReference type="InParanoid" id="F4P4H8"/>
<sequence length="184" mass="20356">MESTTKKGIAVLCFAPTLNTDPSANSCSHSSHSKYISPFRWWQGHFMCIDDKTHQESSFRLLGTPCLNPPQPHDCWRDGPLPDLNFWSVKVASSQTSTSHDISTVMCTGGDAVRLSTTLDPAVFNDISVTDHNHGQPQLQFTTQLVQVDDDALQSIKKYFEPLANQDDVVHGALVCIGHMEITL</sequence>
<dbReference type="AlphaFoldDB" id="F4P4H8"/>
<evidence type="ECO:0000313" key="1">
    <source>
        <dbReference type="EMBL" id="EGF80031.1"/>
    </source>
</evidence>
<keyword evidence="2" id="KW-1185">Reference proteome</keyword>
<reference evidence="1 2" key="1">
    <citation type="submission" date="2009-12" db="EMBL/GenBank/DDBJ databases">
        <title>The draft genome of Batrachochytrium dendrobatidis.</title>
        <authorList>
            <consortium name="US DOE Joint Genome Institute (JGI-PGF)"/>
            <person name="Kuo A."/>
            <person name="Salamov A."/>
            <person name="Schmutz J."/>
            <person name="Lucas S."/>
            <person name="Pitluck S."/>
            <person name="Rosenblum E."/>
            <person name="Stajich J."/>
            <person name="Eisen M."/>
            <person name="Grigoriev I.V."/>
        </authorList>
    </citation>
    <scope>NUCLEOTIDE SEQUENCE [LARGE SCALE GENOMIC DNA]</scope>
    <source>
        <strain evidence="2">JAM81 / FGSC 10211</strain>
    </source>
</reference>
<dbReference type="HOGENOM" id="CLU_1467899_0_0_1"/>
<protein>
    <submittedName>
        <fullName evidence="1">Uncharacterized protein</fullName>
    </submittedName>
</protein>
<dbReference type="GeneID" id="18243419"/>
<dbReference type="OMA" id="AYLCFIP"/>
<accession>F4P4H8</accession>
<dbReference type="EMBL" id="GL882885">
    <property type="protein sequence ID" value="EGF80031.1"/>
    <property type="molecule type" value="Genomic_DNA"/>
</dbReference>
<evidence type="ECO:0000313" key="2">
    <source>
        <dbReference type="Proteomes" id="UP000007241"/>
    </source>
</evidence>
<dbReference type="OrthoDB" id="2156680at2759"/>
<proteinExistence type="predicted"/>
<dbReference type="Proteomes" id="UP000007241">
    <property type="component" value="Unassembled WGS sequence"/>
</dbReference>
<organism evidence="1 2">
    <name type="scientific">Batrachochytrium dendrobatidis (strain JAM81 / FGSC 10211)</name>
    <name type="common">Frog chytrid fungus</name>
    <dbReference type="NCBI Taxonomy" id="684364"/>
    <lineage>
        <taxon>Eukaryota</taxon>
        <taxon>Fungi</taxon>
        <taxon>Fungi incertae sedis</taxon>
        <taxon>Chytridiomycota</taxon>
        <taxon>Chytridiomycota incertae sedis</taxon>
        <taxon>Chytridiomycetes</taxon>
        <taxon>Rhizophydiales</taxon>
        <taxon>Rhizophydiales incertae sedis</taxon>
        <taxon>Batrachochytrium</taxon>
    </lineage>
</organism>